<gene>
    <name evidence="8" type="primary">LOC116286425</name>
</gene>
<comment type="subcellular location">
    <subcellularLocation>
        <location evidence="1">Membrane</location>
        <topology evidence="1">Multi-pass membrane protein</topology>
    </subcellularLocation>
</comment>
<evidence type="ECO:0000256" key="3">
    <source>
        <dbReference type="ARBA" id="ARBA00022989"/>
    </source>
</evidence>
<dbReference type="KEGG" id="aten:116286425"/>
<dbReference type="InParanoid" id="A0A6P8H088"/>
<feature type="transmembrane region" description="Helical" evidence="6">
    <location>
        <begin position="60"/>
        <end position="82"/>
    </location>
</feature>
<evidence type="ECO:0000256" key="4">
    <source>
        <dbReference type="ARBA" id="ARBA00023136"/>
    </source>
</evidence>
<dbReference type="InterPro" id="IPR005828">
    <property type="entry name" value="MFS_sugar_transport-like"/>
</dbReference>
<dbReference type="Gene3D" id="1.20.1250.20">
    <property type="entry name" value="MFS general substrate transporter like domains"/>
    <property type="match status" value="1"/>
</dbReference>
<feature type="compositionally biased region" description="Basic and acidic residues" evidence="5">
    <location>
        <begin position="129"/>
        <end position="145"/>
    </location>
</feature>
<dbReference type="AlphaFoldDB" id="A0A6P8H088"/>
<dbReference type="PANTHER" id="PTHR24064">
    <property type="entry name" value="SOLUTE CARRIER FAMILY 22 MEMBER"/>
    <property type="match status" value="1"/>
</dbReference>
<dbReference type="GO" id="GO:0016020">
    <property type="term" value="C:membrane"/>
    <property type="evidence" value="ECO:0007669"/>
    <property type="project" value="UniProtKB-SubCell"/>
</dbReference>
<evidence type="ECO:0000256" key="2">
    <source>
        <dbReference type="ARBA" id="ARBA00022692"/>
    </source>
</evidence>
<sequence length="166" mass="17788">MVFASLASIGTVLLMSDPDDEGLAVGCIITAMIAKFFIMISFDSIYVYSAELFPTVIRSVGMGTSSAAGRIGSFLSSYVIWLKRIHTILPYGIMGGAALIAGFLCMSLPETKDQPMPDVIDSTSTSEEILEKENKGKIDGSDEQHGSVVKLSPICRKLTNGRENAV</sequence>
<dbReference type="GO" id="GO:0022857">
    <property type="term" value="F:transmembrane transporter activity"/>
    <property type="evidence" value="ECO:0007669"/>
    <property type="project" value="InterPro"/>
</dbReference>
<proteinExistence type="predicted"/>
<dbReference type="GeneID" id="116286425"/>
<keyword evidence="3 6" id="KW-1133">Transmembrane helix</keyword>
<evidence type="ECO:0000313" key="8">
    <source>
        <dbReference type="RefSeq" id="XP_031548801.1"/>
    </source>
</evidence>
<dbReference type="RefSeq" id="XP_031548801.1">
    <property type="nucleotide sequence ID" value="XM_031692941.1"/>
</dbReference>
<keyword evidence="7" id="KW-1185">Reference proteome</keyword>
<feature type="transmembrane region" description="Helical" evidence="6">
    <location>
        <begin position="28"/>
        <end position="48"/>
    </location>
</feature>
<dbReference type="Pfam" id="PF00083">
    <property type="entry name" value="Sugar_tr"/>
    <property type="match status" value="1"/>
</dbReference>
<dbReference type="OrthoDB" id="5990185at2759"/>
<evidence type="ECO:0000256" key="1">
    <source>
        <dbReference type="ARBA" id="ARBA00004141"/>
    </source>
</evidence>
<organism evidence="7 8">
    <name type="scientific">Actinia tenebrosa</name>
    <name type="common">Australian red waratah sea anemone</name>
    <dbReference type="NCBI Taxonomy" id="6105"/>
    <lineage>
        <taxon>Eukaryota</taxon>
        <taxon>Metazoa</taxon>
        <taxon>Cnidaria</taxon>
        <taxon>Anthozoa</taxon>
        <taxon>Hexacorallia</taxon>
        <taxon>Actiniaria</taxon>
        <taxon>Actiniidae</taxon>
        <taxon>Actinia</taxon>
    </lineage>
</organism>
<evidence type="ECO:0000256" key="6">
    <source>
        <dbReference type="SAM" id="Phobius"/>
    </source>
</evidence>
<dbReference type="SUPFAM" id="SSF103473">
    <property type="entry name" value="MFS general substrate transporter"/>
    <property type="match status" value="1"/>
</dbReference>
<dbReference type="InterPro" id="IPR036259">
    <property type="entry name" value="MFS_trans_sf"/>
</dbReference>
<keyword evidence="2 6" id="KW-0812">Transmembrane</keyword>
<evidence type="ECO:0000313" key="7">
    <source>
        <dbReference type="Proteomes" id="UP000515163"/>
    </source>
</evidence>
<feature type="transmembrane region" description="Helical" evidence="6">
    <location>
        <begin position="88"/>
        <end position="108"/>
    </location>
</feature>
<name>A0A6P8H088_ACTTE</name>
<accession>A0A6P8H088</accession>
<feature type="region of interest" description="Disordered" evidence="5">
    <location>
        <begin position="123"/>
        <end position="145"/>
    </location>
</feature>
<protein>
    <submittedName>
        <fullName evidence="8">Solute carrier family 22 member 5-like</fullName>
    </submittedName>
</protein>
<evidence type="ECO:0000256" key="5">
    <source>
        <dbReference type="SAM" id="MobiDB-lite"/>
    </source>
</evidence>
<keyword evidence="4 6" id="KW-0472">Membrane</keyword>
<reference evidence="8" key="1">
    <citation type="submission" date="2025-08" db="UniProtKB">
        <authorList>
            <consortium name="RefSeq"/>
        </authorList>
    </citation>
    <scope>IDENTIFICATION</scope>
</reference>
<dbReference type="Proteomes" id="UP000515163">
    <property type="component" value="Unplaced"/>
</dbReference>